<dbReference type="EMBL" id="CALNXJ010000089">
    <property type="protein sequence ID" value="CAH3162978.1"/>
    <property type="molecule type" value="Genomic_DNA"/>
</dbReference>
<proteinExistence type="predicted"/>
<dbReference type="Proteomes" id="UP001159428">
    <property type="component" value="Unassembled WGS sequence"/>
</dbReference>
<evidence type="ECO:0000313" key="3">
    <source>
        <dbReference type="Proteomes" id="UP001159428"/>
    </source>
</evidence>
<dbReference type="Gene3D" id="2.80.10.50">
    <property type="match status" value="1"/>
</dbReference>
<name>A0AAU9Y012_9CNID</name>
<organism evidence="2 3">
    <name type="scientific">Pocillopora meandrina</name>
    <dbReference type="NCBI Taxonomy" id="46732"/>
    <lineage>
        <taxon>Eukaryota</taxon>
        <taxon>Metazoa</taxon>
        <taxon>Cnidaria</taxon>
        <taxon>Anthozoa</taxon>
        <taxon>Hexacorallia</taxon>
        <taxon>Scleractinia</taxon>
        <taxon>Astrocoeniina</taxon>
        <taxon>Pocilloporidae</taxon>
        <taxon>Pocillopora</taxon>
    </lineage>
</organism>
<sequence length="178" mass="20413">METKESGENKNVKIIDHSDREWSTADHQLYSRNEDGEVPGHYMWVNGKSVLSNAISENQKTYFKIHTVVELDENNKPHQVVILEHKSGSVVAINQDDDTVIAKELPKPPSQSDTLREVKRDSPEVLFYKVAKDPGSELYYFKSYLKDKQRILGFDQEGNPMNTSQVQPKQQESLFSVM</sequence>
<accession>A0AAU9Y012</accession>
<comment type="caution">
    <text evidence="2">The sequence shown here is derived from an EMBL/GenBank/DDBJ whole genome shotgun (WGS) entry which is preliminary data.</text>
</comment>
<feature type="region of interest" description="Disordered" evidence="1">
    <location>
        <begin position="155"/>
        <end position="178"/>
    </location>
</feature>
<protein>
    <submittedName>
        <fullName evidence="2">Uncharacterized protein</fullName>
    </submittedName>
</protein>
<dbReference type="SUPFAM" id="SSF50353">
    <property type="entry name" value="Cytokine"/>
    <property type="match status" value="1"/>
</dbReference>
<keyword evidence="3" id="KW-1185">Reference proteome</keyword>
<feature type="compositionally biased region" description="Polar residues" evidence="1">
    <location>
        <begin position="159"/>
        <end position="178"/>
    </location>
</feature>
<dbReference type="InterPro" id="IPR008996">
    <property type="entry name" value="IL1/FGF"/>
</dbReference>
<evidence type="ECO:0000256" key="1">
    <source>
        <dbReference type="SAM" id="MobiDB-lite"/>
    </source>
</evidence>
<reference evidence="2 3" key="1">
    <citation type="submission" date="2022-05" db="EMBL/GenBank/DDBJ databases">
        <authorList>
            <consortium name="Genoscope - CEA"/>
            <person name="William W."/>
        </authorList>
    </citation>
    <scope>NUCLEOTIDE SEQUENCE [LARGE SCALE GENOMIC DNA]</scope>
</reference>
<dbReference type="AlphaFoldDB" id="A0AAU9Y012"/>
<gene>
    <name evidence="2" type="ORF">PMEA_00034508</name>
</gene>
<evidence type="ECO:0000313" key="2">
    <source>
        <dbReference type="EMBL" id="CAH3162978.1"/>
    </source>
</evidence>